<evidence type="ECO:0000313" key="4">
    <source>
        <dbReference type="Proteomes" id="UP000199019"/>
    </source>
</evidence>
<dbReference type="NCBIfam" id="TIGR00350">
    <property type="entry name" value="lytR_cpsA_psr"/>
    <property type="match status" value="1"/>
</dbReference>
<dbReference type="RefSeq" id="WP_091758903.1">
    <property type="nucleotide sequence ID" value="NZ_FOHB01000004.1"/>
</dbReference>
<dbReference type="OrthoDB" id="4865223at2"/>
<name>A0A1H9W0I8_9MICO</name>
<dbReference type="AlphaFoldDB" id="A0A1H9W0I8"/>
<evidence type="ECO:0000256" key="1">
    <source>
        <dbReference type="ARBA" id="ARBA00006068"/>
    </source>
</evidence>
<evidence type="ECO:0000259" key="2">
    <source>
        <dbReference type="Pfam" id="PF03816"/>
    </source>
</evidence>
<dbReference type="InterPro" id="IPR050922">
    <property type="entry name" value="LytR/CpsA/Psr_CW_biosynth"/>
</dbReference>
<evidence type="ECO:0000313" key="3">
    <source>
        <dbReference type="EMBL" id="SES27435.1"/>
    </source>
</evidence>
<dbReference type="Pfam" id="PF03816">
    <property type="entry name" value="LytR_cpsA_psr"/>
    <property type="match status" value="1"/>
</dbReference>
<feature type="domain" description="Cell envelope-related transcriptional attenuator" evidence="2">
    <location>
        <begin position="94"/>
        <end position="214"/>
    </location>
</feature>
<dbReference type="Gene3D" id="3.40.630.190">
    <property type="entry name" value="LCP protein"/>
    <property type="match status" value="1"/>
</dbReference>
<gene>
    <name evidence="3" type="ORF">SAMN05216199_2696</name>
</gene>
<organism evidence="3 4">
    <name type="scientific">Pedococcus cremeus</name>
    <dbReference type="NCBI Taxonomy" id="587636"/>
    <lineage>
        <taxon>Bacteria</taxon>
        <taxon>Bacillati</taxon>
        <taxon>Actinomycetota</taxon>
        <taxon>Actinomycetes</taxon>
        <taxon>Micrococcales</taxon>
        <taxon>Intrasporangiaceae</taxon>
        <taxon>Pedococcus</taxon>
    </lineage>
</organism>
<sequence length="327" mass="35230">MSTPDHDAGDAAPPAWRRRLHRAAVAALAVVGLLVAVVAADTTVLLHRSPTVDVKAPGSVDGTAYLLLASDSRGRLTGEDAKRYKDAAQADGERADLVMVLRSPAKGEPELLSIPRDLFVGAGSATPHRFGMALQRGPQAMVDSLCDDLGIGVDHVAVLDFTGLVDLVDAAGGVTVRTEGPTFDRHAGLYLKRGGTHRLDGHEALAWVRSRNARVQVGGKWWRPKDFDRTRTTHAADVIGQATRGLRSPARLQAAAWTVGPQTRRDTRLELRGLTQLALDLRYAVGHGRVRTVPVRLTRTTVPVAFPTAQTAAALEPFRTSTCRRHR</sequence>
<proteinExistence type="inferred from homology"/>
<keyword evidence="4" id="KW-1185">Reference proteome</keyword>
<dbReference type="STRING" id="587636.SAMN05216199_2696"/>
<dbReference type="Proteomes" id="UP000199019">
    <property type="component" value="Unassembled WGS sequence"/>
</dbReference>
<reference evidence="4" key="1">
    <citation type="submission" date="2016-10" db="EMBL/GenBank/DDBJ databases">
        <authorList>
            <person name="Varghese N."/>
            <person name="Submissions S."/>
        </authorList>
    </citation>
    <scope>NUCLEOTIDE SEQUENCE [LARGE SCALE GENOMIC DNA]</scope>
    <source>
        <strain evidence="4">CGMCC 1.6963</strain>
    </source>
</reference>
<protein>
    <submittedName>
        <fullName evidence="3">Transcriptional attenuator, LytR family</fullName>
    </submittedName>
</protein>
<dbReference type="InterPro" id="IPR004474">
    <property type="entry name" value="LytR_CpsA_psr"/>
</dbReference>
<accession>A0A1H9W0I8</accession>
<comment type="similarity">
    <text evidence="1">Belongs to the LytR/CpsA/Psr (LCP) family.</text>
</comment>
<dbReference type="PANTHER" id="PTHR33392">
    <property type="entry name" value="POLYISOPRENYL-TEICHOIC ACID--PEPTIDOGLYCAN TEICHOIC ACID TRANSFERASE TAGU"/>
    <property type="match status" value="1"/>
</dbReference>
<dbReference type="PANTHER" id="PTHR33392:SF6">
    <property type="entry name" value="POLYISOPRENYL-TEICHOIC ACID--PEPTIDOGLYCAN TEICHOIC ACID TRANSFERASE TAGU"/>
    <property type="match status" value="1"/>
</dbReference>
<dbReference type="EMBL" id="FOHB01000004">
    <property type="protein sequence ID" value="SES27435.1"/>
    <property type="molecule type" value="Genomic_DNA"/>
</dbReference>